<keyword evidence="1" id="KW-0812">Transmembrane</keyword>
<protein>
    <submittedName>
        <fullName evidence="3">Uncharacterized protein</fullName>
    </submittedName>
</protein>
<evidence type="ECO:0000313" key="4">
    <source>
        <dbReference type="Proteomes" id="UP001152798"/>
    </source>
</evidence>
<evidence type="ECO:0000256" key="1">
    <source>
        <dbReference type="SAM" id="Phobius"/>
    </source>
</evidence>
<feature type="transmembrane region" description="Helical" evidence="1">
    <location>
        <begin position="21"/>
        <end position="44"/>
    </location>
</feature>
<evidence type="ECO:0000313" key="3">
    <source>
        <dbReference type="EMBL" id="CAH1392467.1"/>
    </source>
</evidence>
<organism evidence="3 4">
    <name type="scientific">Nezara viridula</name>
    <name type="common">Southern green stink bug</name>
    <name type="synonym">Cimex viridulus</name>
    <dbReference type="NCBI Taxonomy" id="85310"/>
    <lineage>
        <taxon>Eukaryota</taxon>
        <taxon>Metazoa</taxon>
        <taxon>Ecdysozoa</taxon>
        <taxon>Arthropoda</taxon>
        <taxon>Hexapoda</taxon>
        <taxon>Insecta</taxon>
        <taxon>Pterygota</taxon>
        <taxon>Neoptera</taxon>
        <taxon>Paraneoptera</taxon>
        <taxon>Hemiptera</taxon>
        <taxon>Heteroptera</taxon>
        <taxon>Panheteroptera</taxon>
        <taxon>Pentatomomorpha</taxon>
        <taxon>Pentatomoidea</taxon>
        <taxon>Pentatomidae</taxon>
        <taxon>Pentatominae</taxon>
        <taxon>Nezara</taxon>
    </lineage>
</organism>
<evidence type="ECO:0000313" key="2">
    <source>
        <dbReference type="EMBL" id="CAH1392379.1"/>
    </source>
</evidence>
<proteinExistence type="predicted"/>
<keyword evidence="1" id="KW-1133">Transmembrane helix</keyword>
<name>A0A9P0E522_NEZVI</name>
<dbReference type="EMBL" id="OV725077">
    <property type="protein sequence ID" value="CAH1392467.1"/>
    <property type="molecule type" value="Genomic_DNA"/>
</dbReference>
<accession>A0A9P0E522</accession>
<keyword evidence="4" id="KW-1185">Reference proteome</keyword>
<dbReference type="Proteomes" id="UP001152798">
    <property type="component" value="Chromosome 1"/>
</dbReference>
<sequence>MKSRFNVNQTITSRDKKVMGYIFIGKSLVMKYFSLIGILTFIHFSCPSDTFKDI</sequence>
<dbReference type="AlphaFoldDB" id="A0A9P0E522"/>
<reference evidence="3" key="1">
    <citation type="submission" date="2022-01" db="EMBL/GenBank/DDBJ databases">
        <authorList>
            <person name="King R."/>
        </authorList>
    </citation>
    <scope>NUCLEOTIDE SEQUENCE</scope>
</reference>
<gene>
    <name evidence="2" type="ORF">NEZAVI_LOCUS3215</name>
    <name evidence="3" type="ORF">NEZAVI_LOCUS3280</name>
</gene>
<keyword evidence="1" id="KW-0472">Membrane</keyword>
<dbReference type="EMBL" id="OV725077">
    <property type="protein sequence ID" value="CAH1392379.1"/>
    <property type="molecule type" value="Genomic_DNA"/>
</dbReference>